<evidence type="ECO:0000259" key="4">
    <source>
        <dbReference type="Pfam" id="PF01370"/>
    </source>
</evidence>
<evidence type="ECO:0000256" key="3">
    <source>
        <dbReference type="ARBA" id="ARBA00023027"/>
    </source>
</evidence>
<dbReference type="RefSeq" id="WP_040052501.1">
    <property type="nucleotide sequence ID" value="NZ_FCNV02000004.1"/>
</dbReference>
<proteinExistence type="inferred from homology"/>
<dbReference type="SUPFAM" id="SSF51735">
    <property type="entry name" value="NAD(P)-binding Rossmann-fold domains"/>
    <property type="match status" value="1"/>
</dbReference>
<evidence type="ECO:0000313" key="5">
    <source>
        <dbReference type="EMBL" id="SAL30879.1"/>
    </source>
</evidence>
<evidence type="ECO:0000256" key="2">
    <source>
        <dbReference type="ARBA" id="ARBA00023002"/>
    </source>
</evidence>
<comment type="caution">
    <text evidence="5">The sequence shown here is derived from an EMBL/GenBank/DDBJ whole genome shotgun (WGS) entry which is preliminary data.</text>
</comment>
<dbReference type="Pfam" id="PF01370">
    <property type="entry name" value="Epimerase"/>
    <property type="match status" value="1"/>
</dbReference>
<dbReference type="AlphaFoldDB" id="A0A658QXC4"/>
<gene>
    <name evidence="5" type="ORF">AWB72_02654</name>
</gene>
<sequence length="276" mass="30469">MNQSTAAGKPFKRLLLTGAAGNLGRQLRGALAQWADVVRASDIAPIDDAAAHEEVSAVDLADRDAVMRLVEGVDAIVHLGGISVEAPFDDLIEANIRGTYNIYEAARRHGVKRVVFASSNHAIGFHPVTEVLDADAPQRPDSLYGVTKCFGESLSRYYFDRFGIETVCLRIGSSFEEPKNPRMLVTYLSYRDFIELVRCSLFTNRVGHTVVYGASNNPLKWWDNTKAGFLGFNPQDSSAEFSDRFPVRAPTDDHDDPAQRFQGGAFVLGEPMERSR</sequence>
<keyword evidence="3" id="KW-0520">NAD</keyword>
<dbReference type="EMBL" id="FCNV02000004">
    <property type="protein sequence ID" value="SAL30879.1"/>
    <property type="molecule type" value="Genomic_DNA"/>
</dbReference>
<dbReference type="GO" id="GO:0016491">
    <property type="term" value="F:oxidoreductase activity"/>
    <property type="evidence" value="ECO:0007669"/>
    <property type="project" value="UniProtKB-KW"/>
</dbReference>
<dbReference type="Gene3D" id="3.40.50.720">
    <property type="entry name" value="NAD(P)-binding Rossmann-like Domain"/>
    <property type="match status" value="1"/>
</dbReference>
<keyword evidence="2" id="KW-0560">Oxidoreductase</keyword>
<accession>A0A658QXC4</accession>
<dbReference type="PANTHER" id="PTHR43103">
    <property type="entry name" value="NUCLEOSIDE-DIPHOSPHATE-SUGAR EPIMERASE"/>
    <property type="match status" value="1"/>
</dbReference>
<keyword evidence="6" id="KW-1185">Reference proteome</keyword>
<comment type="similarity">
    <text evidence="1">Belongs to the NAD(P)-dependent epimerase/dehydratase family.</text>
</comment>
<dbReference type="InterPro" id="IPR036291">
    <property type="entry name" value="NAD(P)-bd_dom_sf"/>
</dbReference>
<evidence type="ECO:0000313" key="6">
    <source>
        <dbReference type="Proteomes" id="UP000198263"/>
    </source>
</evidence>
<dbReference type="Proteomes" id="UP000198263">
    <property type="component" value="Unassembled WGS sequence"/>
</dbReference>
<protein>
    <submittedName>
        <fullName evidence="5">NAD-dependent epimerase/dehydratase</fullName>
    </submittedName>
</protein>
<reference evidence="5 6" key="1">
    <citation type="submission" date="2016-01" db="EMBL/GenBank/DDBJ databases">
        <authorList>
            <person name="Peeters C."/>
        </authorList>
    </citation>
    <scope>NUCLEOTIDE SEQUENCE [LARGE SCALE GENOMIC DNA]</scope>
    <source>
        <strain evidence="5">LMG 29315</strain>
    </source>
</reference>
<feature type="domain" description="NAD-dependent epimerase/dehydratase" evidence="4">
    <location>
        <begin position="15"/>
        <end position="173"/>
    </location>
</feature>
<dbReference type="InterPro" id="IPR001509">
    <property type="entry name" value="Epimerase_deHydtase"/>
</dbReference>
<evidence type="ECO:0000256" key="1">
    <source>
        <dbReference type="ARBA" id="ARBA00007637"/>
    </source>
</evidence>
<name>A0A658QXC4_9BURK</name>
<dbReference type="PANTHER" id="PTHR43103:SF5">
    <property type="entry name" value="4-EPIMERASE, PUTATIVE (AFU_ORTHOLOGUE AFUA_7G00360)-RELATED"/>
    <property type="match status" value="1"/>
</dbReference>
<dbReference type="OrthoDB" id="8770295at2"/>
<organism evidence="5 6">
    <name type="scientific">Caballeronia concitans</name>
    <dbReference type="NCBI Taxonomy" id="1777133"/>
    <lineage>
        <taxon>Bacteria</taxon>
        <taxon>Pseudomonadati</taxon>
        <taxon>Pseudomonadota</taxon>
        <taxon>Betaproteobacteria</taxon>
        <taxon>Burkholderiales</taxon>
        <taxon>Burkholderiaceae</taxon>
        <taxon>Caballeronia</taxon>
    </lineage>
</organism>